<evidence type="ECO:0000256" key="1">
    <source>
        <dbReference type="ARBA" id="ARBA00022490"/>
    </source>
</evidence>
<dbReference type="PATRIC" id="fig|888050.3.peg.1364"/>
<dbReference type="NCBIfam" id="TIGR00281">
    <property type="entry name" value="SMC-Scp complex subunit ScpB"/>
    <property type="match status" value="1"/>
</dbReference>
<gene>
    <name evidence="5" type="primary">scpB</name>
    <name evidence="5" type="ORF">HMPREF9004_1426</name>
</gene>
<dbReference type="Gene3D" id="1.10.10.10">
    <property type="entry name" value="Winged helix-like DNA-binding domain superfamily/Winged helix DNA-binding domain"/>
    <property type="match status" value="2"/>
</dbReference>
<dbReference type="HOGENOM" id="CLU_045647_5_1_11"/>
<dbReference type="OrthoDB" id="9806226at2"/>
<dbReference type="eggNOG" id="COG1386">
    <property type="taxonomic scope" value="Bacteria"/>
</dbReference>
<dbReference type="Pfam" id="PF04079">
    <property type="entry name" value="SMC_ScpB"/>
    <property type="match status" value="1"/>
</dbReference>
<dbReference type="GO" id="GO:0051304">
    <property type="term" value="P:chromosome separation"/>
    <property type="evidence" value="ECO:0007669"/>
    <property type="project" value="InterPro"/>
</dbReference>
<reference evidence="5 6" key="1">
    <citation type="submission" date="2013-03" db="EMBL/GenBank/DDBJ databases">
        <title>Reference genome for the Human Microbiome Project.</title>
        <authorList>
            <person name="Aqrawi P."/>
            <person name="Ayvaz T."/>
            <person name="Bess C."/>
            <person name="Blankenburg K."/>
            <person name="Coyle M."/>
            <person name="Deng J."/>
            <person name="Forbes L."/>
            <person name="Fowler G."/>
            <person name="Francisco L."/>
            <person name="Fu Q."/>
            <person name="Gibbs R."/>
            <person name="Gross S."/>
            <person name="Gubbala S."/>
            <person name="Hale W."/>
            <person name="Hemphill L."/>
            <person name="Highlander S."/>
            <person name="Hirani K."/>
            <person name="Jackson L."/>
            <person name="Jakkamsetti A."/>
            <person name="Javaid M."/>
            <person name="Jayaseelan J.C."/>
            <person name="Jiang H."/>
            <person name="Joshi V."/>
            <person name="Korchina V."/>
            <person name="Kovar C."/>
            <person name="Lara F."/>
            <person name="Lee S."/>
            <person name="Liu Y."/>
            <person name="Mata R."/>
            <person name="Mathew T."/>
            <person name="Munidasa M."/>
            <person name="Muzny D."/>
            <person name="Nazareth L."/>
            <person name="Ngo R."/>
            <person name="Nguyen L."/>
            <person name="Nguyen N."/>
            <person name="Okwuonu G."/>
            <person name="Ongeri F."/>
            <person name="Palculict T."/>
            <person name="Patil S."/>
            <person name="Petrosino J."/>
            <person name="Pham C."/>
            <person name="Pham P."/>
            <person name="Pu L.-L."/>
            <person name="Qin X."/>
            <person name="Qu J."/>
            <person name="Reid J."/>
            <person name="Ross M."/>
            <person name="Ruth R."/>
            <person name="Saada N."/>
            <person name="San Lucas F."/>
            <person name="Santibanez J."/>
            <person name="Shang Y."/>
            <person name="Simmons D."/>
            <person name="Song X.-Z."/>
            <person name="Tang L.-Y."/>
            <person name="Thornton R."/>
            <person name="Warren J."/>
            <person name="Weissenberger G."/>
            <person name="Wilczek-Boney K."/>
            <person name="Worley K."/>
            <person name="Youmans B."/>
            <person name="Zhang J."/>
            <person name="Zhang L."/>
            <person name="Zhao Z."/>
            <person name="Zhou C."/>
            <person name="Zhu D."/>
            <person name="Zhu Y."/>
        </authorList>
    </citation>
    <scope>NUCLEOTIDE SEQUENCE [LARGE SCALE GENOMIC DNA]</scope>
    <source>
        <strain evidence="5 6">F0333</strain>
    </source>
</reference>
<dbReference type="GO" id="GO:0051301">
    <property type="term" value="P:cell division"/>
    <property type="evidence" value="ECO:0007669"/>
    <property type="project" value="UniProtKB-KW"/>
</dbReference>
<proteinExistence type="predicted"/>
<dbReference type="InterPro" id="IPR036390">
    <property type="entry name" value="WH_DNA-bd_sf"/>
</dbReference>
<accession>N6X141</accession>
<keyword evidence="1" id="KW-0963">Cytoplasm</keyword>
<name>N6X141_9ACTO</name>
<dbReference type="PANTHER" id="PTHR34298:SF2">
    <property type="entry name" value="SEGREGATION AND CONDENSATION PROTEIN B"/>
    <property type="match status" value="1"/>
</dbReference>
<evidence type="ECO:0000256" key="3">
    <source>
        <dbReference type="ARBA" id="ARBA00022829"/>
    </source>
</evidence>
<sequence>MTNECPRTRELFAPLEAVLMVAPEPIPAAQLAEAVNAEEVFVLEALEDLAASYRGEDGGREHGFELRQSAGGWRIYSARPWADLVGRFIVGSATSRLSQAALETLAVVAYRQPVSRSRISHIRGVNVDAVVRTLVARGLIEEVGESVSGARLYGTTREFLEKMGFASLDELTPLAPYLPTGEELDELEELL</sequence>
<keyword evidence="4" id="KW-0131">Cell cycle</keyword>
<evidence type="ECO:0000313" key="5">
    <source>
        <dbReference type="EMBL" id="ENO17516.1"/>
    </source>
</evidence>
<keyword evidence="2" id="KW-0132">Cell division</keyword>
<dbReference type="Proteomes" id="UP000013015">
    <property type="component" value="Unassembled WGS sequence"/>
</dbReference>
<dbReference type="AlphaFoldDB" id="N6X141"/>
<protein>
    <submittedName>
        <fullName evidence="5">Segregation and condensation protein B</fullName>
    </submittedName>
</protein>
<dbReference type="InterPro" id="IPR005234">
    <property type="entry name" value="ScpB_csome_segregation"/>
</dbReference>
<dbReference type="STRING" id="888050.HMPREF9004_1426"/>
<dbReference type="InterPro" id="IPR036388">
    <property type="entry name" value="WH-like_DNA-bd_sf"/>
</dbReference>
<keyword evidence="6" id="KW-1185">Reference proteome</keyword>
<organism evidence="5 6">
    <name type="scientific">Schaalia cardiffensis F0333</name>
    <dbReference type="NCBI Taxonomy" id="888050"/>
    <lineage>
        <taxon>Bacteria</taxon>
        <taxon>Bacillati</taxon>
        <taxon>Actinomycetota</taxon>
        <taxon>Actinomycetes</taxon>
        <taxon>Actinomycetales</taxon>
        <taxon>Actinomycetaceae</taxon>
        <taxon>Schaalia</taxon>
    </lineage>
</organism>
<evidence type="ECO:0000256" key="2">
    <source>
        <dbReference type="ARBA" id="ARBA00022618"/>
    </source>
</evidence>
<dbReference type="PIRSF" id="PIRSF019345">
    <property type="entry name" value="ScpB"/>
    <property type="match status" value="1"/>
</dbReference>
<evidence type="ECO:0000313" key="6">
    <source>
        <dbReference type="Proteomes" id="UP000013015"/>
    </source>
</evidence>
<keyword evidence="3" id="KW-0159">Chromosome partition</keyword>
<dbReference type="SUPFAM" id="SSF46785">
    <property type="entry name" value="Winged helix' DNA-binding domain"/>
    <property type="match status" value="2"/>
</dbReference>
<evidence type="ECO:0000256" key="4">
    <source>
        <dbReference type="ARBA" id="ARBA00023306"/>
    </source>
</evidence>
<dbReference type="RefSeq" id="WP_005963734.1">
    <property type="nucleotide sequence ID" value="NZ_CP040505.1"/>
</dbReference>
<dbReference type="EMBL" id="AQHZ01000024">
    <property type="protein sequence ID" value="ENO17516.1"/>
    <property type="molecule type" value="Genomic_DNA"/>
</dbReference>
<dbReference type="PANTHER" id="PTHR34298">
    <property type="entry name" value="SEGREGATION AND CONDENSATION PROTEIN B"/>
    <property type="match status" value="1"/>
</dbReference>
<comment type="caution">
    <text evidence="5">The sequence shown here is derived from an EMBL/GenBank/DDBJ whole genome shotgun (WGS) entry which is preliminary data.</text>
</comment>